<dbReference type="InterPro" id="IPR050300">
    <property type="entry name" value="GDXG_lipolytic_enzyme"/>
</dbReference>
<dbReference type="GO" id="GO:0004061">
    <property type="term" value="F:arylformamidase activity"/>
    <property type="evidence" value="ECO:0007669"/>
    <property type="project" value="TreeGrafter"/>
</dbReference>
<dbReference type="Gene3D" id="3.40.50.1820">
    <property type="entry name" value="alpha/beta hydrolase"/>
    <property type="match status" value="1"/>
</dbReference>
<accession>A0A5A8CK49</accession>
<dbReference type="SUPFAM" id="SSF53474">
    <property type="entry name" value="alpha/beta-Hydrolases"/>
    <property type="match status" value="1"/>
</dbReference>
<keyword evidence="1" id="KW-0378">Hydrolase</keyword>
<dbReference type="OMA" id="VEHEDIF"/>
<comment type="caution">
    <text evidence="3">The sequence shown here is derived from an EMBL/GenBank/DDBJ whole genome shotgun (WGS) entry which is preliminary data.</text>
</comment>
<organism evidence="3 4">
    <name type="scientific">Cafeteria roenbergensis</name>
    <name type="common">Marine flagellate</name>
    <dbReference type="NCBI Taxonomy" id="33653"/>
    <lineage>
        <taxon>Eukaryota</taxon>
        <taxon>Sar</taxon>
        <taxon>Stramenopiles</taxon>
        <taxon>Bigyra</taxon>
        <taxon>Opalozoa</taxon>
        <taxon>Bicosoecida</taxon>
        <taxon>Cafeteriaceae</taxon>
        <taxon>Cafeteria</taxon>
    </lineage>
</organism>
<dbReference type="Proteomes" id="UP000323011">
    <property type="component" value="Unassembled WGS sequence"/>
</dbReference>
<evidence type="ECO:0000313" key="3">
    <source>
        <dbReference type="EMBL" id="KAA0153089.1"/>
    </source>
</evidence>
<protein>
    <submittedName>
        <fullName evidence="3">Uncharacterized protein</fullName>
    </submittedName>
</protein>
<evidence type="ECO:0000256" key="1">
    <source>
        <dbReference type="ARBA" id="ARBA00022801"/>
    </source>
</evidence>
<evidence type="ECO:0000313" key="4">
    <source>
        <dbReference type="Proteomes" id="UP000323011"/>
    </source>
</evidence>
<proteinExistence type="predicted"/>
<dbReference type="PANTHER" id="PTHR48081:SF33">
    <property type="entry name" value="KYNURENINE FORMAMIDASE"/>
    <property type="match status" value="1"/>
</dbReference>
<gene>
    <name evidence="3" type="ORF">FNF29_03277</name>
</gene>
<name>A0A5A8CK49_CAFRO</name>
<dbReference type="EMBL" id="VLTN01000017">
    <property type="protein sequence ID" value="KAA0153089.1"/>
    <property type="molecule type" value="Genomic_DNA"/>
</dbReference>
<reference evidence="3 4" key="1">
    <citation type="submission" date="2019-07" db="EMBL/GenBank/DDBJ databases">
        <title>Genomes of Cafeteria roenbergensis.</title>
        <authorList>
            <person name="Fischer M.G."/>
            <person name="Hackl T."/>
            <person name="Roman M."/>
        </authorList>
    </citation>
    <scope>NUCLEOTIDE SEQUENCE [LARGE SCALE GENOMIC DNA]</scope>
    <source>
        <strain evidence="3 4">BVI</strain>
    </source>
</reference>
<keyword evidence="4" id="KW-1185">Reference proteome</keyword>
<dbReference type="PANTHER" id="PTHR48081">
    <property type="entry name" value="AB HYDROLASE SUPERFAMILY PROTEIN C4A8.06C"/>
    <property type="match status" value="1"/>
</dbReference>
<feature type="region of interest" description="Disordered" evidence="2">
    <location>
        <begin position="218"/>
        <end position="243"/>
    </location>
</feature>
<evidence type="ECO:0000256" key="2">
    <source>
        <dbReference type="SAM" id="MobiDB-lite"/>
    </source>
</evidence>
<dbReference type="AlphaFoldDB" id="A0A5A8CK49"/>
<dbReference type="InterPro" id="IPR029058">
    <property type="entry name" value="AB_hydrolase_fold"/>
</dbReference>
<sequence>MAAPTTDPVLARSVRDVAYVPTARKRQLLDLFVADSPLPGAPLVLFVHGGGWKRFSKQEHAHIGRAWAKLGITTAVMSYRISGLEESTRLAITAVWSLAIGSLGFLADATGAAPGWLVASCIAVGAFSAITGLRLYRQCGEEPRIRWPAHREDVVSALKFLGSAAQAGGQFEGFYNPRNVFVCGHSAGAHMTLMTCFDVPLLAKAGIGLMSLPPVSPGVSPPPVPAESSRPAEGRTLKEVSSGAAAEDLHVDLVPESEWSLAVPAGCGAPAKPGLVIRGVIAMSPPAVSAMMSGFMIHRMYMRPAFGFDPAQWPQAFPDALLRTAVEEGRCPRPPLLLATADPGYDLGLEKHVDELMPILAAAKVPATRITITGSNHFTEMTRIGVPGTPAESIMTPALVAFVEEHGVKRHTPAEDKEES</sequence>